<feature type="compositionally biased region" description="Low complexity" evidence="1">
    <location>
        <begin position="112"/>
        <end position="129"/>
    </location>
</feature>
<comment type="caution">
    <text evidence="2">The sequence shown here is derived from an EMBL/GenBank/DDBJ whole genome shotgun (WGS) entry which is preliminary data.</text>
</comment>
<dbReference type="EMBL" id="JACHNA010000001">
    <property type="protein sequence ID" value="MBB4736359.1"/>
    <property type="molecule type" value="Genomic_DNA"/>
</dbReference>
<sequence>MPSPQRPGRRAPVSPAVYRRRRLVVGTAALLVLALLVWGGVAVAGLIGRALAPEPQAGGSAPAGASAPSSTAESSGETSEGPESSEAAAEQTDASADKDERGEGEDRKTPAEDASSPSPTPTPSIDAPPCESSDIRLTAATDKPVYARGEKPELALRVMNLSSKPCTVNVGTKAQRFEVKDKDGERVLSTRICQKGAEDQDMVLVPHDEQTALFEWDRRHSATRECTKRGKVAESGSYRLTVSLGEHTSQPVAFRLTSDEKAGEDD</sequence>
<feature type="region of interest" description="Disordered" evidence="1">
    <location>
        <begin position="54"/>
        <end position="132"/>
    </location>
</feature>
<evidence type="ECO:0008006" key="4">
    <source>
        <dbReference type="Google" id="ProtNLM"/>
    </source>
</evidence>
<feature type="compositionally biased region" description="Basic and acidic residues" evidence="1">
    <location>
        <begin position="95"/>
        <end position="111"/>
    </location>
</feature>
<evidence type="ECO:0000256" key="1">
    <source>
        <dbReference type="SAM" id="MobiDB-lite"/>
    </source>
</evidence>
<feature type="compositionally biased region" description="Low complexity" evidence="1">
    <location>
        <begin position="54"/>
        <end position="91"/>
    </location>
</feature>
<evidence type="ECO:0000313" key="3">
    <source>
        <dbReference type="Proteomes" id="UP000540191"/>
    </source>
</evidence>
<keyword evidence="3" id="KW-1185">Reference proteome</keyword>
<proteinExistence type="predicted"/>
<organism evidence="2 3">
    <name type="scientific">Micrococcus cohnii</name>
    <dbReference type="NCBI Taxonomy" id="993416"/>
    <lineage>
        <taxon>Bacteria</taxon>
        <taxon>Bacillati</taxon>
        <taxon>Actinomycetota</taxon>
        <taxon>Actinomycetes</taxon>
        <taxon>Micrococcales</taxon>
        <taxon>Micrococcaceae</taxon>
        <taxon>Micrococcus</taxon>
    </lineage>
</organism>
<name>A0A7W7GQC9_9MICC</name>
<dbReference type="Proteomes" id="UP000540191">
    <property type="component" value="Unassembled WGS sequence"/>
</dbReference>
<evidence type="ECO:0000313" key="2">
    <source>
        <dbReference type="EMBL" id="MBB4736359.1"/>
    </source>
</evidence>
<dbReference type="AlphaFoldDB" id="A0A7W7GQC9"/>
<gene>
    <name evidence="2" type="ORF">HDA30_001867</name>
</gene>
<dbReference type="RefSeq" id="WP_184241963.1">
    <property type="nucleotide sequence ID" value="NZ_JACHNA010000001.1"/>
</dbReference>
<protein>
    <recommendedName>
        <fullName evidence="4">DUF4232 domain-containing protein</fullName>
    </recommendedName>
</protein>
<reference evidence="2 3" key="1">
    <citation type="submission" date="2020-08" db="EMBL/GenBank/DDBJ databases">
        <title>Sequencing the genomes of 1000 actinobacteria strains.</title>
        <authorList>
            <person name="Klenk H.-P."/>
        </authorList>
    </citation>
    <scope>NUCLEOTIDE SEQUENCE [LARGE SCALE GENOMIC DNA]</scope>
    <source>
        <strain evidence="2 3">DSM 23974</strain>
    </source>
</reference>
<accession>A0A7W7GQC9</accession>